<name>A0A0G1MMA7_9BACT</name>
<gene>
    <name evidence="2" type="ORF">UX13_C0039G0006</name>
</gene>
<dbReference type="InterPro" id="IPR000163">
    <property type="entry name" value="Prohibitin"/>
</dbReference>
<dbReference type="InterPro" id="IPR001107">
    <property type="entry name" value="Band_7"/>
</dbReference>
<dbReference type="Proteomes" id="UP000034329">
    <property type="component" value="Unassembled WGS sequence"/>
</dbReference>
<dbReference type="AlphaFoldDB" id="A0A0G1MMA7"/>
<protein>
    <recommendedName>
        <fullName evidence="1">Band 7 domain-containing protein</fullName>
    </recommendedName>
</protein>
<evidence type="ECO:0000259" key="1">
    <source>
        <dbReference type="Pfam" id="PF01145"/>
    </source>
</evidence>
<feature type="domain" description="Band 7" evidence="1">
    <location>
        <begin position="17"/>
        <end position="151"/>
    </location>
</feature>
<reference evidence="2 3" key="1">
    <citation type="journal article" date="2015" name="Nature">
        <title>rRNA introns, odd ribosomes, and small enigmatic genomes across a large radiation of phyla.</title>
        <authorList>
            <person name="Brown C.T."/>
            <person name="Hug L.A."/>
            <person name="Thomas B.C."/>
            <person name="Sharon I."/>
            <person name="Castelle C.J."/>
            <person name="Singh A."/>
            <person name="Wilkins M.J."/>
            <person name="Williams K.H."/>
            <person name="Banfield J.F."/>
        </authorList>
    </citation>
    <scope>NUCLEOTIDE SEQUENCE [LARGE SCALE GENOMIC DNA]</scope>
</reference>
<comment type="caution">
    <text evidence="2">The sequence shown here is derived from an EMBL/GenBank/DDBJ whole genome shotgun (WGS) entry which is preliminary data.</text>
</comment>
<evidence type="ECO:0000313" key="2">
    <source>
        <dbReference type="EMBL" id="KKU09486.1"/>
    </source>
</evidence>
<dbReference type="EMBL" id="LCLA01000039">
    <property type="protein sequence ID" value="KKU09486.1"/>
    <property type="molecule type" value="Genomic_DNA"/>
</dbReference>
<dbReference type="InterPro" id="IPR036013">
    <property type="entry name" value="Band_7/SPFH_dom_sf"/>
</dbReference>
<dbReference type="PRINTS" id="PR00679">
    <property type="entry name" value="PROHIBITIN"/>
</dbReference>
<sequence>MVRRVEEGRMEGDDSVDCKDETGIQLNVDTTVIWKIKPEEIAPLYLNYPRRDIDEVSDMLVRRLARQAVADACGKFGFIEIAGIQRIEFGSQVTELLGPLMTRDHLELVDVSIGEVYLLPDQQKAITDKSVAEQKALQAKFLEEQRKAEASAAIAEAEGEKQAAIIRAQGQAEAARIIMEQLGGRDYYIRYLWIEQWNGVVPYVLVTSDGQEFPLIVQLPDGVLPLPTADYPAPTPTGR</sequence>
<dbReference type="PANTHER" id="PTHR42911:SF1">
    <property type="entry name" value="MODULATOR OF FTSH PROTEASE HFLC"/>
    <property type="match status" value="1"/>
</dbReference>
<organism evidence="2 3">
    <name type="scientific">Candidatus Woesebacteria bacterium GW2011_GWB1_45_5</name>
    <dbReference type="NCBI Taxonomy" id="1618581"/>
    <lineage>
        <taxon>Bacteria</taxon>
        <taxon>Candidatus Woeseibacteriota</taxon>
    </lineage>
</organism>
<dbReference type="GO" id="GO:0016020">
    <property type="term" value="C:membrane"/>
    <property type="evidence" value="ECO:0007669"/>
    <property type="project" value="InterPro"/>
</dbReference>
<accession>A0A0G1MMA7</accession>
<dbReference type="Pfam" id="PF01145">
    <property type="entry name" value="Band_7"/>
    <property type="match status" value="1"/>
</dbReference>
<evidence type="ECO:0000313" key="3">
    <source>
        <dbReference type="Proteomes" id="UP000034329"/>
    </source>
</evidence>
<dbReference type="SUPFAM" id="SSF117892">
    <property type="entry name" value="Band 7/SPFH domain"/>
    <property type="match status" value="1"/>
</dbReference>
<dbReference type="PANTHER" id="PTHR42911">
    <property type="entry name" value="MODULATOR OF FTSH PROTEASE HFLC"/>
    <property type="match status" value="1"/>
</dbReference>
<proteinExistence type="predicted"/>
<dbReference type="Gene3D" id="3.30.479.30">
    <property type="entry name" value="Band 7 domain"/>
    <property type="match status" value="1"/>
</dbReference>